<organism evidence="5 6">
    <name type="scientific">Trametes pubescens</name>
    <name type="common">White-rot fungus</name>
    <dbReference type="NCBI Taxonomy" id="154538"/>
    <lineage>
        <taxon>Eukaryota</taxon>
        <taxon>Fungi</taxon>
        <taxon>Dikarya</taxon>
        <taxon>Basidiomycota</taxon>
        <taxon>Agaricomycotina</taxon>
        <taxon>Agaricomycetes</taxon>
        <taxon>Polyporales</taxon>
        <taxon>Polyporaceae</taxon>
        <taxon>Trametes</taxon>
    </lineage>
</organism>
<evidence type="ECO:0000256" key="3">
    <source>
        <dbReference type="PROSITE-ProRule" id="PRU00339"/>
    </source>
</evidence>
<feature type="repeat" description="TPR" evidence="3">
    <location>
        <begin position="515"/>
        <end position="548"/>
    </location>
</feature>
<comment type="caution">
    <text evidence="5">The sequence shown here is derived from an EMBL/GenBank/DDBJ whole genome shotgun (WGS) entry which is preliminary data.</text>
</comment>
<evidence type="ECO:0000313" key="6">
    <source>
        <dbReference type="Proteomes" id="UP000184267"/>
    </source>
</evidence>
<dbReference type="GO" id="GO:0051301">
    <property type="term" value="P:cell division"/>
    <property type="evidence" value="ECO:0007669"/>
    <property type="project" value="UniProtKB-KW"/>
</dbReference>
<dbReference type="Gene3D" id="1.25.40.10">
    <property type="entry name" value="Tetratricopeptide repeat domain"/>
    <property type="match status" value="4"/>
</dbReference>
<dbReference type="SUPFAM" id="SSF48452">
    <property type="entry name" value="TPR-like"/>
    <property type="match status" value="2"/>
</dbReference>
<dbReference type="PROSITE" id="PS50005">
    <property type="entry name" value="TPR"/>
    <property type="match status" value="4"/>
</dbReference>
<protein>
    <submittedName>
        <fullName evidence="5">Cell division cycle protein 27-like protein</fullName>
    </submittedName>
</protein>
<dbReference type="Pfam" id="PF12895">
    <property type="entry name" value="ANAPC3"/>
    <property type="match status" value="1"/>
</dbReference>
<dbReference type="GO" id="GO:0031145">
    <property type="term" value="P:anaphase-promoting complex-dependent catabolic process"/>
    <property type="evidence" value="ECO:0007669"/>
    <property type="project" value="TreeGrafter"/>
</dbReference>
<feature type="repeat" description="TPR" evidence="3">
    <location>
        <begin position="684"/>
        <end position="717"/>
    </location>
</feature>
<dbReference type="EMBL" id="MNAD01001008">
    <property type="protein sequence ID" value="OJT08866.1"/>
    <property type="molecule type" value="Genomic_DNA"/>
</dbReference>
<dbReference type="GO" id="GO:0005737">
    <property type="term" value="C:cytoplasm"/>
    <property type="evidence" value="ECO:0007669"/>
    <property type="project" value="TreeGrafter"/>
</dbReference>
<accession>A0A1M2VMS0</accession>
<dbReference type="GO" id="GO:0007091">
    <property type="term" value="P:metaphase/anaphase transition of mitotic cell cycle"/>
    <property type="evidence" value="ECO:0007669"/>
    <property type="project" value="TreeGrafter"/>
</dbReference>
<dbReference type="OrthoDB" id="10248520at2759"/>
<dbReference type="AlphaFoldDB" id="A0A1M2VMS0"/>
<dbReference type="PANTHER" id="PTHR12558:SF13">
    <property type="entry name" value="CELL DIVISION CYCLE PROTEIN 27 HOMOLOG"/>
    <property type="match status" value="1"/>
</dbReference>
<keyword evidence="1 3" id="KW-0802">TPR repeat</keyword>
<keyword evidence="6" id="KW-1185">Reference proteome</keyword>
<evidence type="ECO:0000256" key="2">
    <source>
        <dbReference type="ARBA" id="ARBA00038210"/>
    </source>
</evidence>
<dbReference type="Pfam" id="PF14559">
    <property type="entry name" value="TPR_19"/>
    <property type="match status" value="1"/>
</dbReference>
<dbReference type="SMART" id="SM00028">
    <property type="entry name" value="TPR"/>
    <property type="match status" value="6"/>
</dbReference>
<feature type="repeat" description="TPR" evidence="3">
    <location>
        <begin position="650"/>
        <end position="683"/>
    </location>
</feature>
<keyword evidence="5" id="KW-0132">Cell division</keyword>
<reference evidence="5 6" key="1">
    <citation type="submission" date="2016-10" db="EMBL/GenBank/DDBJ databases">
        <title>Genome sequence of the basidiomycete white-rot fungus Trametes pubescens.</title>
        <authorList>
            <person name="Makela M.R."/>
            <person name="Granchi Z."/>
            <person name="Peng M."/>
            <person name="De Vries R.P."/>
            <person name="Grigoriev I."/>
            <person name="Riley R."/>
            <person name="Hilden K."/>
        </authorList>
    </citation>
    <scope>NUCLEOTIDE SEQUENCE [LARGE SCALE GENOMIC DNA]</scope>
    <source>
        <strain evidence="5 6">FBCC735</strain>
    </source>
</reference>
<evidence type="ECO:0000256" key="1">
    <source>
        <dbReference type="ARBA" id="ARBA00022803"/>
    </source>
</evidence>
<dbReference type="GO" id="GO:0005680">
    <property type="term" value="C:anaphase-promoting complex"/>
    <property type="evidence" value="ECO:0007669"/>
    <property type="project" value="UniProtKB-ARBA"/>
</dbReference>
<dbReference type="OMA" id="WHSPQAW"/>
<dbReference type="Proteomes" id="UP000184267">
    <property type="component" value="Unassembled WGS sequence"/>
</dbReference>
<evidence type="ECO:0000256" key="4">
    <source>
        <dbReference type="SAM" id="MobiDB-lite"/>
    </source>
</evidence>
<dbReference type="Pfam" id="PF13181">
    <property type="entry name" value="TPR_8"/>
    <property type="match status" value="1"/>
</dbReference>
<dbReference type="STRING" id="154538.A0A1M2VMS0"/>
<dbReference type="GO" id="GO:0016567">
    <property type="term" value="P:protein ubiquitination"/>
    <property type="evidence" value="ECO:0007669"/>
    <property type="project" value="TreeGrafter"/>
</dbReference>
<evidence type="ECO:0000313" key="5">
    <source>
        <dbReference type="EMBL" id="OJT08866.1"/>
    </source>
</evidence>
<feature type="repeat" description="TPR" evidence="3">
    <location>
        <begin position="583"/>
        <end position="616"/>
    </location>
</feature>
<gene>
    <name evidence="5" type="ORF">TRAPUB_217</name>
</gene>
<sequence>MQRDTIIGPPISQPLCQRYGALIWSLLDAGLHKSALFYAERYFVEDVQNHDARHLYATALIEAGQPHSAHRLVNVPAKGDAGCTGCLHVLAQCCMKLGRHRQAREALEGCLRDSAFVPSRSMGQRTASAFPDAATLCCQAGNSALKGNLHESAAMSYRQALALNPMIWEAFEGLCAIGDIPPIDNLFPPRPEPVLQKPGEEGPSRPVPVATGAGFFTPEAGSAGNLFRDWKPGLKAMDAAAGPRDSIATADSSFYGEPSFQAPMRASRSQPANMAVQPPAVRPLSSADEVGPVTKKLRSTARQRPAPPSTAAAEAHHLKPSKSAGAVPSAAADDRPKSSKARARPALTIANLFSSPGRSAQNVAASSRSIVFGAGKAAVGAATRRSTRLQSGAGKPPSKTATRERRRVPTKTRSQSQSHDSGLEEEPGGASSAFAPVSPSVQGTHSEVSPPLPSAEWTAEREHAAKEAYDIELADYQIYDVMRKFASSTRALALYDCRLCLAELEKLSHQQQRSASVMAIVGKAHYELGQYPSAERAFEAVRVLEPYRLWDMEVYSTLLWHLQRNIRLSFLAQELLSTDAKSPQAWIAVGNCFSLQKEKTQALTCFRRAAQLDPTCAYAYTLSGHESIDEDLNKAINFFQSALRADARHYNAWYGLGTCYMRMSKLRLADYHFRKASDIHPQNAVLLGCVGMVRERYMKYDEALELFHRAIQFSPENALVRYHRAKILIALKRYTAALEDLQYLKDTSPEESNVLFQLAKVYRLTGDNVKFTQLLAEVHDVAPKSLAKIRKLTESIKPQDVGEEVMDEG</sequence>
<proteinExistence type="inferred from homology"/>
<feature type="region of interest" description="Disordered" evidence="4">
    <location>
        <begin position="259"/>
        <end position="343"/>
    </location>
</feature>
<comment type="similarity">
    <text evidence="2">Belongs to the APC3/CDC27 family.</text>
</comment>
<feature type="compositionally biased region" description="Polar residues" evidence="4">
    <location>
        <begin position="411"/>
        <end position="420"/>
    </location>
</feature>
<dbReference type="InterPro" id="IPR011990">
    <property type="entry name" value="TPR-like_helical_dom_sf"/>
</dbReference>
<feature type="region of interest" description="Disordered" evidence="4">
    <location>
        <begin position="381"/>
        <end position="458"/>
    </location>
</feature>
<keyword evidence="5" id="KW-0131">Cell cycle</keyword>
<dbReference type="InterPro" id="IPR019734">
    <property type="entry name" value="TPR_rpt"/>
</dbReference>
<name>A0A1M2VMS0_TRAPU</name>
<feature type="compositionally biased region" description="Low complexity" evidence="4">
    <location>
        <begin position="428"/>
        <end position="441"/>
    </location>
</feature>
<dbReference type="PANTHER" id="PTHR12558">
    <property type="entry name" value="CELL DIVISION CYCLE 16,23,27"/>
    <property type="match status" value="1"/>
</dbReference>